<dbReference type="STRING" id="1122172.GCA_000373045_00752"/>
<sequence>MTLSENEINKLSKYINKLFIDTFYKDYCNSKLLRNNTFLVKNPMYQQQLKEQVQKFERIFYVVNTQVAKSKIEIPAGVKHINWNKFFWYYYTEKSLKDYIYSSIVSILKKLEYFEKVIDKILKNESKDLTKNELLKFRNFLSDILLKYNLGIQENNGEYKLVNKNQDIIHISEFKYLSGYNDLIFHLEQKRYKDTVSNARTCFEEFIQKSLIKLNKEVKKDNKKDFETLLSEIKIHCENFNNEISESVNKILLETAKIRGKCSSAHFSGNINENIALLEINSIFTCLFYLDNFVKKIMKYKLKEGKS</sequence>
<reference evidence="1 2" key="1">
    <citation type="submission" date="2019-07" db="EMBL/GenBank/DDBJ databases">
        <title>Complete Genome Sequence of Leptotrichia shahii Strain JCM 16776.</title>
        <authorList>
            <person name="Watanabe S."/>
            <person name="Cui L."/>
        </authorList>
    </citation>
    <scope>NUCLEOTIDE SEQUENCE [LARGE SCALE GENOMIC DNA]</scope>
    <source>
        <strain evidence="1 2">JCM16776</strain>
    </source>
</reference>
<name>A0A510JM61_9FUSO</name>
<keyword evidence="2" id="KW-1185">Reference proteome</keyword>
<proteinExistence type="predicted"/>
<evidence type="ECO:0000313" key="1">
    <source>
        <dbReference type="EMBL" id="BBM40429.1"/>
    </source>
</evidence>
<protein>
    <submittedName>
        <fullName evidence="1">Uncharacterized protein</fullName>
    </submittedName>
</protein>
<dbReference type="AlphaFoldDB" id="A0A510JM61"/>
<accession>A0A510JM61</accession>
<organism evidence="1 2">
    <name type="scientific">Leptotrichia shahii</name>
    <dbReference type="NCBI Taxonomy" id="157691"/>
    <lineage>
        <taxon>Bacteria</taxon>
        <taxon>Fusobacteriati</taxon>
        <taxon>Fusobacteriota</taxon>
        <taxon>Fusobacteriia</taxon>
        <taxon>Fusobacteriales</taxon>
        <taxon>Leptotrichiaceae</taxon>
        <taxon>Leptotrichia</taxon>
    </lineage>
</organism>
<dbReference type="RefSeq" id="WP_018450382.1">
    <property type="nucleotide sequence ID" value="NZ_AP019827.1"/>
</dbReference>
<dbReference type="Proteomes" id="UP000322617">
    <property type="component" value="Chromosome"/>
</dbReference>
<dbReference type="KEGG" id="lsz:JCM16776_0649"/>
<dbReference type="EMBL" id="AP019827">
    <property type="protein sequence ID" value="BBM40429.1"/>
    <property type="molecule type" value="Genomic_DNA"/>
</dbReference>
<gene>
    <name evidence="1" type="ORF">JCM16776_0649</name>
</gene>
<evidence type="ECO:0000313" key="2">
    <source>
        <dbReference type="Proteomes" id="UP000322617"/>
    </source>
</evidence>